<protein>
    <submittedName>
        <fullName evidence="2">Uncharacterized protein</fullName>
    </submittedName>
</protein>
<evidence type="ECO:0000256" key="1">
    <source>
        <dbReference type="SAM" id="MobiDB-lite"/>
    </source>
</evidence>
<feature type="region of interest" description="Disordered" evidence="1">
    <location>
        <begin position="25"/>
        <end position="44"/>
    </location>
</feature>
<proteinExistence type="predicted"/>
<evidence type="ECO:0000313" key="2">
    <source>
        <dbReference type="EMBL" id="PWZ25514.1"/>
    </source>
</evidence>
<accession>A0A3L6EWR6</accession>
<gene>
    <name evidence="2" type="ORF">Zm00014a_011025</name>
</gene>
<dbReference type="Proteomes" id="UP000251960">
    <property type="component" value="Chromosome 4"/>
</dbReference>
<dbReference type="EMBL" id="NCVQ01000005">
    <property type="protein sequence ID" value="PWZ25514.1"/>
    <property type="molecule type" value="Genomic_DNA"/>
</dbReference>
<comment type="caution">
    <text evidence="2">The sequence shown here is derived from an EMBL/GenBank/DDBJ whole genome shotgun (WGS) entry which is preliminary data.</text>
</comment>
<reference evidence="2 3" key="1">
    <citation type="journal article" date="2018" name="Nat. Genet.">
        <title>Extensive intraspecific gene order and gene structural variations between Mo17 and other maize genomes.</title>
        <authorList>
            <person name="Sun S."/>
            <person name="Zhou Y."/>
            <person name="Chen J."/>
            <person name="Shi J."/>
            <person name="Zhao H."/>
            <person name="Zhao H."/>
            <person name="Song W."/>
            <person name="Zhang M."/>
            <person name="Cui Y."/>
            <person name="Dong X."/>
            <person name="Liu H."/>
            <person name="Ma X."/>
            <person name="Jiao Y."/>
            <person name="Wang B."/>
            <person name="Wei X."/>
            <person name="Stein J.C."/>
            <person name="Glaubitz J.C."/>
            <person name="Lu F."/>
            <person name="Yu G."/>
            <person name="Liang C."/>
            <person name="Fengler K."/>
            <person name="Li B."/>
            <person name="Rafalski A."/>
            <person name="Schnable P.S."/>
            <person name="Ware D.H."/>
            <person name="Buckler E.S."/>
            <person name="Lai J."/>
        </authorList>
    </citation>
    <scope>NUCLEOTIDE SEQUENCE [LARGE SCALE GENOMIC DNA]</scope>
    <source>
        <strain evidence="3">cv. Missouri 17</strain>
        <tissue evidence="2">Seedling</tissue>
    </source>
</reference>
<organism evidence="2 3">
    <name type="scientific">Zea mays</name>
    <name type="common">Maize</name>
    <dbReference type="NCBI Taxonomy" id="4577"/>
    <lineage>
        <taxon>Eukaryota</taxon>
        <taxon>Viridiplantae</taxon>
        <taxon>Streptophyta</taxon>
        <taxon>Embryophyta</taxon>
        <taxon>Tracheophyta</taxon>
        <taxon>Spermatophyta</taxon>
        <taxon>Magnoliopsida</taxon>
        <taxon>Liliopsida</taxon>
        <taxon>Poales</taxon>
        <taxon>Poaceae</taxon>
        <taxon>PACMAD clade</taxon>
        <taxon>Panicoideae</taxon>
        <taxon>Andropogonodae</taxon>
        <taxon>Andropogoneae</taxon>
        <taxon>Tripsacinae</taxon>
        <taxon>Zea</taxon>
    </lineage>
</organism>
<evidence type="ECO:0000313" key="3">
    <source>
        <dbReference type="Proteomes" id="UP000251960"/>
    </source>
</evidence>
<dbReference type="AlphaFoldDB" id="A0A3L6EWR6"/>
<name>A0A3L6EWR6_MAIZE</name>
<sequence length="110" mass="11950">MAPMATSATKAGRLKWGGERLGQGLGGCGREGARPRRGGELGGMGAWRKELTAGKAGSHGAPARWLLLPWSREEEGCWQLKEMEGWECKIAQVQGERVRIYREALGLGFP</sequence>